<organism evidence="2 3">
    <name type="scientific">Mya arenaria</name>
    <name type="common">Soft-shell clam</name>
    <dbReference type="NCBI Taxonomy" id="6604"/>
    <lineage>
        <taxon>Eukaryota</taxon>
        <taxon>Metazoa</taxon>
        <taxon>Spiralia</taxon>
        <taxon>Lophotrochozoa</taxon>
        <taxon>Mollusca</taxon>
        <taxon>Bivalvia</taxon>
        <taxon>Autobranchia</taxon>
        <taxon>Heteroconchia</taxon>
        <taxon>Euheterodonta</taxon>
        <taxon>Imparidentia</taxon>
        <taxon>Neoheterodontei</taxon>
        <taxon>Myida</taxon>
        <taxon>Myoidea</taxon>
        <taxon>Myidae</taxon>
        <taxon>Mya</taxon>
    </lineage>
</organism>
<name>A0ABY7E6C9_MYAAR</name>
<keyword evidence="3" id="KW-1185">Reference proteome</keyword>
<reference evidence="2" key="1">
    <citation type="submission" date="2022-11" db="EMBL/GenBank/DDBJ databases">
        <title>Centuries of genome instability and evolution in soft-shell clam transmissible cancer (bioRxiv).</title>
        <authorList>
            <person name="Hart S.F.M."/>
            <person name="Yonemitsu M.A."/>
            <person name="Giersch R.M."/>
            <person name="Beal B.F."/>
            <person name="Arriagada G."/>
            <person name="Davis B.W."/>
            <person name="Ostrander E.A."/>
            <person name="Goff S.P."/>
            <person name="Metzger M.J."/>
        </authorList>
    </citation>
    <scope>NUCLEOTIDE SEQUENCE</scope>
    <source>
        <strain evidence="2">MELC-2E11</strain>
        <tissue evidence="2">Siphon/mantle</tissue>
    </source>
</reference>
<feature type="region of interest" description="Disordered" evidence="1">
    <location>
        <begin position="53"/>
        <end position="74"/>
    </location>
</feature>
<protein>
    <submittedName>
        <fullName evidence="2">Uncharacterized protein</fullName>
    </submittedName>
</protein>
<accession>A0ABY7E6C9</accession>
<evidence type="ECO:0000313" key="2">
    <source>
        <dbReference type="EMBL" id="WAR04495.1"/>
    </source>
</evidence>
<dbReference type="EMBL" id="CP111016">
    <property type="protein sequence ID" value="WAR04495.1"/>
    <property type="molecule type" value="Genomic_DNA"/>
</dbReference>
<evidence type="ECO:0000256" key="1">
    <source>
        <dbReference type="SAM" id="MobiDB-lite"/>
    </source>
</evidence>
<dbReference type="Proteomes" id="UP001164746">
    <property type="component" value="Chromosome 5"/>
</dbReference>
<proteinExistence type="predicted"/>
<evidence type="ECO:0000313" key="3">
    <source>
        <dbReference type="Proteomes" id="UP001164746"/>
    </source>
</evidence>
<gene>
    <name evidence="2" type="ORF">MAR_019864</name>
</gene>
<sequence length="108" mass="12183">MPYLLTVYNFLCMYHIQTDPDAKPVSGTDNPGFKAAHTYEELSMITVSSVYDELKNDDNGPDNSQMNRPLDESKSKSHVYFGNVKNDDPVYNNTVLENAGQTFLLVEN</sequence>